<feature type="non-terminal residue" evidence="1">
    <location>
        <position position="106"/>
    </location>
</feature>
<keyword evidence="2" id="KW-1185">Reference proteome</keyword>
<accession>A0AAV5UZB8</accession>
<feature type="non-terminal residue" evidence="1">
    <location>
        <position position="1"/>
    </location>
</feature>
<organism evidence="1 2">
    <name type="scientific">Pristionchus fissidentatus</name>
    <dbReference type="NCBI Taxonomy" id="1538716"/>
    <lineage>
        <taxon>Eukaryota</taxon>
        <taxon>Metazoa</taxon>
        <taxon>Ecdysozoa</taxon>
        <taxon>Nematoda</taxon>
        <taxon>Chromadorea</taxon>
        <taxon>Rhabditida</taxon>
        <taxon>Rhabditina</taxon>
        <taxon>Diplogasteromorpha</taxon>
        <taxon>Diplogasteroidea</taxon>
        <taxon>Neodiplogasteridae</taxon>
        <taxon>Pristionchus</taxon>
    </lineage>
</organism>
<comment type="caution">
    <text evidence="1">The sequence shown here is derived from an EMBL/GenBank/DDBJ whole genome shotgun (WGS) entry which is preliminary data.</text>
</comment>
<evidence type="ECO:0000313" key="1">
    <source>
        <dbReference type="EMBL" id="GMT11518.1"/>
    </source>
</evidence>
<evidence type="ECO:0000313" key="2">
    <source>
        <dbReference type="Proteomes" id="UP001432322"/>
    </source>
</evidence>
<protein>
    <submittedName>
        <fullName evidence="1">Uncharacterized protein</fullName>
    </submittedName>
</protein>
<gene>
    <name evidence="1" type="ORF">PFISCL1PPCAC_2815</name>
</gene>
<proteinExistence type="predicted"/>
<reference evidence="1" key="1">
    <citation type="submission" date="2023-10" db="EMBL/GenBank/DDBJ databases">
        <title>Genome assembly of Pristionchus species.</title>
        <authorList>
            <person name="Yoshida K."/>
            <person name="Sommer R.J."/>
        </authorList>
    </citation>
    <scope>NUCLEOTIDE SEQUENCE</scope>
    <source>
        <strain evidence="1">RS5133</strain>
    </source>
</reference>
<name>A0AAV5UZB8_9BILA</name>
<dbReference type="EMBL" id="BTSY01000001">
    <property type="protein sequence ID" value="GMT11518.1"/>
    <property type="molecule type" value="Genomic_DNA"/>
</dbReference>
<dbReference type="Proteomes" id="UP001432322">
    <property type="component" value="Unassembled WGS sequence"/>
</dbReference>
<sequence length="106" mass="12534">ILDNCKKHRIFAREDQLFLYSSTDVEHGLICRFDERKNEWCKVIEMKSRMPGFACLFDAHLQLSIGTRSFFIAYYKYLTNIVVLERNPTLFDHAAMKILWEPNGVD</sequence>
<dbReference type="AlphaFoldDB" id="A0AAV5UZB8"/>